<evidence type="ECO:0000313" key="2">
    <source>
        <dbReference type="Proteomes" id="UP000699462"/>
    </source>
</evidence>
<sequence length="490" mass="50823">GPTYSTSTSSLQSQVYQQLVNQGKTGLNTPTTAVSGAAAAMSVATAAINARFLGPGAHVTGFPAHLLTRQNAASTLSSLMAAQTQQQQQQQLAMATPSSISTSQSQTSVPLIGYQTPQTQALLAAAVLESLNQSPGGMSTQLLKQTLAGTPYIVDPLLTANSTGQPAGFCANSPNAVNLANAAATAAAAAAVQSNMINPDLFGQNSQLKLQLLGQQLMGTHTSLANSTVTPVFRPNSTINTSLLGGLTGWTNPSATALPGDMTTTDARLWLSGVVNPALLTSPLIQFYQQQQQQSPMKDLALASALRYAVNDNSSSWTNLYQPVVSVASSNTLSLTGKLGTNIINRSGANDDALTSTTYNTNSTVPRSGETIASTPSKALLTDAPGGSASSINSLSLDARFGPNPLPTNLNSVNDSQTISNLLNGSQTQPQQQTLLQTMTTHPETSNTLWASNGGASILNSLNPSLNAFILNNSSGIYNRQANLPRFTPF</sequence>
<gene>
    <name evidence="1" type="ORF">P879_03183</name>
</gene>
<dbReference type="OrthoDB" id="439808at2759"/>
<evidence type="ECO:0000313" key="1">
    <source>
        <dbReference type="EMBL" id="KAF8568844.1"/>
    </source>
</evidence>
<comment type="caution">
    <text evidence="1">The sequence shown here is derived from an EMBL/GenBank/DDBJ whole genome shotgun (WGS) entry which is preliminary data.</text>
</comment>
<proteinExistence type="predicted"/>
<organism evidence="1 2">
    <name type="scientific">Paragonimus westermani</name>
    <dbReference type="NCBI Taxonomy" id="34504"/>
    <lineage>
        <taxon>Eukaryota</taxon>
        <taxon>Metazoa</taxon>
        <taxon>Spiralia</taxon>
        <taxon>Lophotrochozoa</taxon>
        <taxon>Platyhelminthes</taxon>
        <taxon>Trematoda</taxon>
        <taxon>Digenea</taxon>
        <taxon>Plagiorchiida</taxon>
        <taxon>Troglotremata</taxon>
        <taxon>Troglotrematidae</taxon>
        <taxon>Paragonimus</taxon>
    </lineage>
</organism>
<name>A0A8T0DPD1_9TREM</name>
<reference evidence="1 2" key="1">
    <citation type="submission" date="2019-07" db="EMBL/GenBank/DDBJ databases">
        <title>Annotation for the trematode Paragonimus westermani.</title>
        <authorList>
            <person name="Choi Y.-J."/>
        </authorList>
    </citation>
    <scope>NUCLEOTIDE SEQUENCE [LARGE SCALE GENOMIC DNA]</scope>
    <source>
        <strain evidence="1">180907_Pwestermani</strain>
    </source>
</reference>
<dbReference type="EMBL" id="JTDF01002389">
    <property type="protein sequence ID" value="KAF8568844.1"/>
    <property type="molecule type" value="Genomic_DNA"/>
</dbReference>
<dbReference type="AlphaFoldDB" id="A0A8T0DPD1"/>
<feature type="non-terminal residue" evidence="1">
    <location>
        <position position="1"/>
    </location>
</feature>
<dbReference type="Proteomes" id="UP000699462">
    <property type="component" value="Unassembled WGS sequence"/>
</dbReference>
<keyword evidence="2" id="KW-1185">Reference proteome</keyword>
<protein>
    <submittedName>
        <fullName evidence="1">Uncharacterized protein</fullName>
    </submittedName>
</protein>
<accession>A0A8T0DPD1</accession>